<dbReference type="GO" id="GO:0005886">
    <property type="term" value="C:plasma membrane"/>
    <property type="evidence" value="ECO:0007669"/>
    <property type="project" value="TreeGrafter"/>
</dbReference>
<dbReference type="Pfam" id="PF01823">
    <property type="entry name" value="MACPF"/>
    <property type="match status" value="1"/>
</dbReference>
<dbReference type="SMART" id="SM00457">
    <property type="entry name" value="MACPF"/>
    <property type="match status" value="1"/>
</dbReference>
<dbReference type="InterPro" id="IPR044663">
    <property type="entry name" value="CAD1/NSL1-like"/>
</dbReference>
<sequence length="609" mass="67629">MALKYSPLEAAETAIRSIGLGYDISADLRLKACKSGLPDPCLIELDQDNGQEIVVPGGVSISNVSTSIKCDKGERMRFRSDVLSFQQMAEQFNQDLSLSGKIPCGVFNHVFGFSGSWQKDAANTKALAFDGWFLTLYTVALAKSQIVLREHVKQSVPSSWDPAALGRFIEKFGTHIIVGVKMGGKDVIYLKQLHSSVLQPSEVKKRLREIADKRYLHQDVQNGVDLEESHARDKLLVKEQRLRFAESSPSSSFLNNEDIKISFKRRGGSTNNDLPHNQWLNTVQFEPDVISMSFVPITSLLNGVPGSGFLSHAINLYLRYKPPIEELEQFLEFQLPRQWAPVFSDLPLGPQRKKQSKTYLQFSFMGPKLFVNTSLVDVGNKPVTGLRLYLEGRRSNRLAIHLQHLASSPPSFQIQDLPDHLAPCDSSESKYYDPIQWRSFSHVCTAPVEMDDENSIVTGAQLHIGHHGINKVLFLRLRFSTVVNAIRVKNAQWANSPAMNQRSGLISTLMSTHFTAAFLKPPAARPVDVNINSAVYPGGPPVPVQASKVKKFVDCAEMARGPEDAPGYWMVSGAKLCVDRGRISLQVKYSLLTAANEEVYGFDGAELGN</sequence>
<protein>
    <recommendedName>
        <fullName evidence="1">MACPF domain-containing protein</fullName>
    </recommendedName>
</protein>
<dbReference type="PROSITE" id="PS51412">
    <property type="entry name" value="MACPF_2"/>
    <property type="match status" value="1"/>
</dbReference>
<proteinExistence type="predicted"/>
<dbReference type="GO" id="GO:2000031">
    <property type="term" value="P:regulation of salicylic acid mediated signaling pathway"/>
    <property type="evidence" value="ECO:0007669"/>
    <property type="project" value="InterPro"/>
</dbReference>
<dbReference type="InterPro" id="IPR020864">
    <property type="entry name" value="MACPF"/>
</dbReference>
<evidence type="ECO:0000313" key="3">
    <source>
        <dbReference type="Proteomes" id="UP000663760"/>
    </source>
</evidence>
<accession>A0A7I8KHE5</accession>
<dbReference type="EMBL" id="LR746268">
    <property type="protein sequence ID" value="CAA7396488.1"/>
    <property type="molecule type" value="Genomic_DNA"/>
</dbReference>
<keyword evidence="3" id="KW-1185">Reference proteome</keyword>
<dbReference type="AlphaFoldDB" id="A0A7I8KHE5"/>
<gene>
    <name evidence="2" type="ORF">SI8410_05007151</name>
</gene>
<organism evidence="2 3">
    <name type="scientific">Spirodela intermedia</name>
    <name type="common">Intermediate duckweed</name>
    <dbReference type="NCBI Taxonomy" id="51605"/>
    <lineage>
        <taxon>Eukaryota</taxon>
        <taxon>Viridiplantae</taxon>
        <taxon>Streptophyta</taxon>
        <taxon>Embryophyta</taxon>
        <taxon>Tracheophyta</taxon>
        <taxon>Spermatophyta</taxon>
        <taxon>Magnoliopsida</taxon>
        <taxon>Liliopsida</taxon>
        <taxon>Araceae</taxon>
        <taxon>Lemnoideae</taxon>
        <taxon>Spirodela</taxon>
    </lineage>
</organism>
<dbReference type="PANTHER" id="PTHR33199:SF1">
    <property type="entry name" value="OS01G0958700 PROTEIN"/>
    <property type="match status" value="1"/>
</dbReference>
<dbReference type="Proteomes" id="UP000663760">
    <property type="component" value="Chromosome 5"/>
</dbReference>
<dbReference type="GO" id="GO:0009626">
    <property type="term" value="P:plant-type hypersensitive response"/>
    <property type="evidence" value="ECO:0007669"/>
    <property type="project" value="TreeGrafter"/>
</dbReference>
<evidence type="ECO:0000259" key="1">
    <source>
        <dbReference type="PROSITE" id="PS51412"/>
    </source>
</evidence>
<evidence type="ECO:0000313" key="2">
    <source>
        <dbReference type="EMBL" id="CAA7396488.1"/>
    </source>
</evidence>
<reference evidence="2" key="1">
    <citation type="submission" date="2020-02" db="EMBL/GenBank/DDBJ databases">
        <authorList>
            <person name="Scholz U."/>
            <person name="Mascher M."/>
            <person name="Fiebig A."/>
        </authorList>
    </citation>
    <scope>NUCLEOTIDE SEQUENCE</scope>
</reference>
<dbReference type="PANTHER" id="PTHR33199">
    <property type="entry name" value="MACPF DOMAIN-CONTAINING PROTEIN CAD1"/>
    <property type="match status" value="1"/>
</dbReference>
<name>A0A7I8KHE5_SPIIN</name>
<dbReference type="OrthoDB" id="1366754at2759"/>
<feature type="domain" description="MACPF" evidence="1">
    <location>
        <begin position="1"/>
        <end position="331"/>
    </location>
</feature>